<dbReference type="Pfam" id="PF13516">
    <property type="entry name" value="LRR_6"/>
    <property type="match status" value="3"/>
</dbReference>
<dbReference type="InterPro" id="IPR007111">
    <property type="entry name" value="NACHT_NTPase"/>
</dbReference>
<dbReference type="Gene3D" id="3.80.10.10">
    <property type="entry name" value="Ribonuclease Inhibitor"/>
    <property type="match status" value="2"/>
</dbReference>
<dbReference type="InterPro" id="IPR003879">
    <property type="entry name" value="Butyrophylin_SPRY"/>
</dbReference>
<keyword evidence="10" id="KW-1185">Reference proteome</keyword>
<dbReference type="FunFam" id="2.60.120.920:FF:000037">
    <property type="entry name" value="Si:dkey-191j3.2"/>
    <property type="match status" value="1"/>
</dbReference>
<feature type="domain" description="NACHT" evidence="9">
    <location>
        <begin position="459"/>
        <end position="591"/>
    </location>
</feature>
<organism evidence="10 11">
    <name type="scientific">Chanos chanos</name>
    <name type="common">Milkfish</name>
    <name type="synonym">Mugil chanos</name>
    <dbReference type="NCBI Taxonomy" id="29144"/>
    <lineage>
        <taxon>Eukaryota</taxon>
        <taxon>Metazoa</taxon>
        <taxon>Chordata</taxon>
        <taxon>Craniata</taxon>
        <taxon>Vertebrata</taxon>
        <taxon>Euteleostomi</taxon>
        <taxon>Actinopterygii</taxon>
        <taxon>Neopterygii</taxon>
        <taxon>Teleostei</taxon>
        <taxon>Ostariophysi</taxon>
        <taxon>Gonorynchiformes</taxon>
        <taxon>Chanidae</taxon>
        <taxon>Chanos</taxon>
    </lineage>
</organism>
<keyword evidence="2" id="KW-0963">Cytoplasm</keyword>
<dbReference type="SMART" id="SM00589">
    <property type="entry name" value="PRY"/>
    <property type="match status" value="1"/>
</dbReference>
<dbReference type="PROSITE" id="PS50188">
    <property type="entry name" value="B302_SPRY"/>
    <property type="match status" value="1"/>
</dbReference>
<protein>
    <submittedName>
        <fullName evidence="11">Protein NLRC3-like</fullName>
    </submittedName>
</protein>
<gene>
    <name evidence="11" type="primary">LOC115821740</name>
</gene>
<dbReference type="CDD" id="cd16040">
    <property type="entry name" value="SPRY_PRY_SNTX"/>
    <property type="match status" value="1"/>
</dbReference>
<feature type="domain" description="B30.2/SPRY" evidence="8">
    <location>
        <begin position="1195"/>
        <end position="1392"/>
    </location>
</feature>
<dbReference type="InterPro" id="IPR029495">
    <property type="entry name" value="NACHT-assoc"/>
</dbReference>
<name>A0A6J2WBW9_CHACN</name>
<dbReference type="SMART" id="SM01288">
    <property type="entry name" value="FISNA"/>
    <property type="match status" value="1"/>
</dbReference>
<evidence type="ECO:0000256" key="4">
    <source>
        <dbReference type="ARBA" id="ARBA00022737"/>
    </source>
</evidence>
<dbReference type="InterPro" id="IPR041267">
    <property type="entry name" value="NLRP_HD2"/>
</dbReference>
<dbReference type="InterPro" id="IPR013320">
    <property type="entry name" value="ConA-like_dom_sf"/>
</dbReference>
<proteinExistence type="predicted"/>
<dbReference type="Gene3D" id="2.60.120.920">
    <property type="match status" value="1"/>
</dbReference>
<evidence type="ECO:0000256" key="7">
    <source>
        <dbReference type="SAM" id="MobiDB-lite"/>
    </source>
</evidence>
<dbReference type="InterPro" id="IPR032675">
    <property type="entry name" value="LRR_dom_sf"/>
</dbReference>
<dbReference type="PANTHER" id="PTHR24106">
    <property type="entry name" value="NACHT, LRR AND CARD DOMAINS-CONTAINING"/>
    <property type="match status" value="1"/>
</dbReference>
<dbReference type="InterPro" id="IPR001870">
    <property type="entry name" value="B30.2/SPRY"/>
</dbReference>
<keyword evidence="6" id="KW-0067">ATP-binding</keyword>
<dbReference type="SMART" id="SM00449">
    <property type="entry name" value="SPRY"/>
    <property type="match status" value="1"/>
</dbReference>
<keyword evidence="3" id="KW-0433">Leucine-rich repeat</keyword>
<dbReference type="Pfam" id="PF17776">
    <property type="entry name" value="NLRC4_HD2"/>
    <property type="match status" value="1"/>
</dbReference>
<dbReference type="PROSITE" id="PS50837">
    <property type="entry name" value="NACHT"/>
    <property type="match status" value="1"/>
</dbReference>
<evidence type="ECO:0000256" key="1">
    <source>
        <dbReference type="ARBA" id="ARBA00004496"/>
    </source>
</evidence>
<dbReference type="InParanoid" id="A0A6J2WBW9"/>
<dbReference type="FunCoup" id="A0A6J2WBW9">
    <property type="interactions" value="148"/>
</dbReference>
<feature type="region of interest" description="Disordered" evidence="7">
    <location>
        <begin position="288"/>
        <end position="315"/>
    </location>
</feature>
<dbReference type="Pfam" id="PF00622">
    <property type="entry name" value="SPRY"/>
    <property type="match status" value="1"/>
</dbReference>
<feature type="region of interest" description="Disordered" evidence="7">
    <location>
        <begin position="185"/>
        <end position="271"/>
    </location>
</feature>
<keyword evidence="4" id="KW-0677">Repeat</keyword>
<dbReference type="GO" id="GO:0005524">
    <property type="term" value="F:ATP binding"/>
    <property type="evidence" value="ECO:0007669"/>
    <property type="project" value="UniProtKB-KW"/>
</dbReference>
<dbReference type="InterPro" id="IPR041075">
    <property type="entry name" value="NOD1/2_WH"/>
</dbReference>
<sequence length="1392" mass="157655">MKRAFKVVKAQHSDDSEGEEDMVGKQLDKTFSPWFLATAILFCSQSSGSSGWCIEGGHRSGCSESHSRCSGVFTAPRMAEDHSLGEPCSHEIYAGAALSEPQFGMSWVDMDVRRSDSTVSIKRLREEAQKSLTGSPAPVLDAKSGRAVSRTFRKSCFHILLLEELYGNGNKLKLPFIILGRGVQGREGQRSTAIPRVEGPKRRPKQELRLQTQRAGSPVPSCVSMKSDRSMPEPLNLQGERVNFDPRLQTQRAGSPVPSCVSMKSDRSMPEPLNLQGERVNFDPRLQTQRAGSPVPSCVSMKSDRSMPEPLNLQGERVNFDPSVETDLTEDQSGCCQNIQHNTSMSESDDVLLRIIEGHKTTLKNKYERLYEGVALKENQTLLNSIYTELYITEGESEGVNEKHEVLQIETASRKWVSQDKPISCNDIFKPLSTSQTREDNKALSSEEPEGDRQKPEIRTVLTKGIAGIGKTVSVQKFILDWAEGRTNQDIDFMLVLPFRELNLVKDEQFSLHRLLLEFHPELKDLDPKKYNDCKMLFIFDGLDESRLQLNIPEMLCDVTKTSSVNILISDLIKGNLLPSALIWITSRPAAASQIPSQFISRVTEVQGFNDSQKEEYFRKRFSDESQANKIISHIKTSVSLHIMCHIPVFCWISATVLQEMLRQDNVKEIPKTLTEMYTHFLLIQTKMKKQKYEDKVETDSKNPLESNKEIFLKLSKLAFNQLLRGNIMFYEEDLRECGIDVSDATVYSGICTEIFKEESVLHQKKVYCFVHLSVQEFLAALYVFYCYVNETMEALQYFVPREINASDNIFMKALDSLLFRGKTNNIPLDMLLKGAVDKSLESKDGHLDLFVRFLHGISLESNQKLLQGLLTHTQNNQRSIKKISRYIKELNKDGVSPERWINLLHCLTEMNDRSLHEEIQAFIKSENYRTKLSLAHCTALAYMFLMSEEVLDEFDLKKYKTSDEGRRRLLPAVRCCRKALLSGCKLTEQSCSSIASVLQSENCPLRELDLSNNDLQDSGVKSLCVGLRNSHCKLEILRLAGCKLTEQSCSSIASVLQSVNCPLRELDLSNNDLQDSGVKFLCVGLKNPHCKLEILRSVLVSHWKYNIDNVITTLRASGITLKHSHTLSISLQLYLTTHTESLSLYLSLSLCRLSGCLVTEEGCSSLASALSSNPSHLRELDLSYNQPGVSGIKLLSDVKKDPHCRLDTLKYVEQDSLDPNTVNTHLSLSEGNRKVTCVKENQSYPDHPERFDKCYQVMCRESLTGHCYWETEWSGDDGADISVTYKGIRRKGWSDDCRFGNNEKSWSLWFYGNSYFARHNKQFTVIPHHPSHTHRVGVYLDWSSGTVSFYSVSSDTHTLTHLHTFHCTFTEPLYAGFTVYNYSSVSLCQIK</sequence>
<evidence type="ECO:0000313" key="11">
    <source>
        <dbReference type="RefSeq" id="XP_030641397.1"/>
    </source>
</evidence>
<dbReference type="InterPro" id="IPR001611">
    <property type="entry name" value="Leu-rich_rpt"/>
</dbReference>
<dbReference type="PRINTS" id="PR01407">
    <property type="entry name" value="BUTYPHLNCDUF"/>
</dbReference>
<evidence type="ECO:0000256" key="2">
    <source>
        <dbReference type="ARBA" id="ARBA00022490"/>
    </source>
</evidence>
<dbReference type="Pfam" id="PF17779">
    <property type="entry name" value="WHD_NOD2"/>
    <property type="match status" value="1"/>
</dbReference>
<dbReference type="InterPro" id="IPR027417">
    <property type="entry name" value="P-loop_NTPase"/>
</dbReference>
<evidence type="ECO:0000256" key="5">
    <source>
        <dbReference type="ARBA" id="ARBA00022741"/>
    </source>
</evidence>
<dbReference type="GeneID" id="115821740"/>
<keyword evidence="5" id="KW-0547">Nucleotide-binding</keyword>
<evidence type="ECO:0000256" key="6">
    <source>
        <dbReference type="ARBA" id="ARBA00022840"/>
    </source>
</evidence>
<dbReference type="Gene3D" id="3.40.50.300">
    <property type="entry name" value="P-loop containing nucleotide triphosphate hydrolases"/>
    <property type="match status" value="1"/>
</dbReference>
<dbReference type="SUPFAM" id="SSF49899">
    <property type="entry name" value="Concanavalin A-like lectins/glucanases"/>
    <property type="match status" value="1"/>
</dbReference>
<feature type="region of interest" description="Disordered" evidence="7">
    <location>
        <begin position="1"/>
        <end position="21"/>
    </location>
</feature>
<dbReference type="Pfam" id="PF13765">
    <property type="entry name" value="PRY"/>
    <property type="match status" value="1"/>
</dbReference>
<dbReference type="InterPro" id="IPR043136">
    <property type="entry name" value="B30.2/SPRY_sf"/>
</dbReference>
<evidence type="ECO:0000313" key="10">
    <source>
        <dbReference type="Proteomes" id="UP000504632"/>
    </source>
</evidence>
<feature type="region of interest" description="Disordered" evidence="7">
    <location>
        <begin position="435"/>
        <end position="457"/>
    </location>
</feature>
<accession>A0A6J2WBW9</accession>
<dbReference type="InterPro" id="IPR003877">
    <property type="entry name" value="SPRY_dom"/>
</dbReference>
<dbReference type="SMART" id="SM00368">
    <property type="entry name" value="LRR_RI"/>
    <property type="match status" value="5"/>
</dbReference>
<comment type="subcellular location">
    <subcellularLocation>
        <location evidence="1">Cytoplasm</location>
    </subcellularLocation>
</comment>
<reference evidence="11" key="1">
    <citation type="submission" date="2025-08" db="UniProtKB">
        <authorList>
            <consortium name="RefSeq"/>
        </authorList>
    </citation>
    <scope>IDENTIFICATION</scope>
</reference>
<dbReference type="Pfam" id="PF05729">
    <property type="entry name" value="NACHT"/>
    <property type="match status" value="1"/>
</dbReference>
<dbReference type="GO" id="GO:0005737">
    <property type="term" value="C:cytoplasm"/>
    <property type="evidence" value="ECO:0007669"/>
    <property type="project" value="UniProtKB-SubCell"/>
</dbReference>
<dbReference type="InterPro" id="IPR006574">
    <property type="entry name" value="PRY"/>
</dbReference>
<evidence type="ECO:0000256" key="3">
    <source>
        <dbReference type="ARBA" id="ARBA00022614"/>
    </source>
</evidence>
<dbReference type="SUPFAM" id="SSF52047">
    <property type="entry name" value="RNI-like"/>
    <property type="match status" value="1"/>
</dbReference>
<dbReference type="RefSeq" id="XP_030641397.1">
    <property type="nucleotide sequence ID" value="XM_030785537.1"/>
</dbReference>
<feature type="compositionally biased region" description="Basic and acidic residues" evidence="7">
    <location>
        <begin position="198"/>
        <end position="208"/>
    </location>
</feature>
<evidence type="ECO:0000259" key="8">
    <source>
        <dbReference type="PROSITE" id="PS50188"/>
    </source>
</evidence>
<dbReference type="OrthoDB" id="120976at2759"/>
<dbReference type="InterPro" id="IPR051261">
    <property type="entry name" value="NLR"/>
</dbReference>
<dbReference type="FunFam" id="3.40.50.300:FF:000210">
    <property type="entry name" value="Si:dkey-16p6.1"/>
    <property type="match status" value="1"/>
</dbReference>
<dbReference type="Proteomes" id="UP000504632">
    <property type="component" value="Chromosome 9"/>
</dbReference>
<evidence type="ECO:0000259" key="9">
    <source>
        <dbReference type="PROSITE" id="PS50837"/>
    </source>
</evidence>
<dbReference type="Pfam" id="PF14484">
    <property type="entry name" value="FISNA"/>
    <property type="match status" value="1"/>
</dbReference>